<reference evidence="2" key="1">
    <citation type="submission" date="2021-05" db="EMBL/GenBank/DDBJ databases">
        <authorList>
            <person name="Pietrasiak N."/>
            <person name="Ward R."/>
            <person name="Stajich J.E."/>
            <person name="Kurbessoian T."/>
        </authorList>
    </citation>
    <scope>NUCLEOTIDE SEQUENCE</scope>
    <source>
        <strain evidence="2">JT2-VF2</strain>
    </source>
</reference>
<name>A0A951UE20_9NOST</name>
<protein>
    <submittedName>
        <fullName evidence="2">HNH endonuclease</fullName>
    </submittedName>
</protein>
<dbReference type="CDD" id="cd00085">
    <property type="entry name" value="HNHc"/>
    <property type="match status" value="1"/>
</dbReference>
<dbReference type="GO" id="GO:0003676">
    <property type="term" value="F:nucleic acid binding"/>
    <property type="evidence" value="ECO:0007669"/>
    <property type="project" value="InterPro"/>
</dbReference>
<proteinExistence type="predicted"/>
<dbReference type="Gene3D" id="1.10.30.50">
    <property type="match status" value="1"/>
</dbReference>
<dbReference type="Pfam" id="PF01844">
    <property type="entry name" value="HNH"/>
    <property type="match status" value="1"/>
</dbReference>
<reference evidence="2" key="2">
    <citation type="journal article" date="2022" name="Microbiol. Resour. Announc.">
        <title>Metagenome Sequencing to Explore Phylogenomics of Terrestrial Cyanobacteria.</title>
        <authorList>
            <person name="Ward R.D."/>
            <person name="Stajich J.E."/>
            <person name="Johansen J.R."/>
            <person name="Huntemann M."/>
            <person name="Clum A."/>
            <person name="Foster B."/>
            <person name="Foster B."/>
            <person name="Roux S."/>
            <person name="Palaniappan K."/>
            <person name="Varghese N."/>
            <person name="Mukherjee S."/>
            <person name="Reddy T.B.K."/>
            <person name="Daum C."/>
            <person name="Copeland A."/>
            <person name="Chen I.A."/>
            <person name="Ivanova N.N."/>
            <person name="Kyrpides N.C."/>
            <person name="Shapiro N."/>
            <person name="Eloe-Fadrosh E.A."/>
            <person name="Pietrasiak N."/>
        </authorList>
    </citation>
    <scope>NUCLEOTIDE SEQUENCE</scope>
    <source>
        <strain evidence="2">JT2-VF2</strain>
    </source>
</reference>
<dbReference type="EMBL" id="JAHHHN010000001">
    <property type="protein sequence ID" value="MBW4559546.1"/>
    <property type="molecule type" value="Genomic_DNA"/>
</dbReference>
<dbReference type="GO" id="GO:0004519">
    <property type="term" value="F:endonuclease activity"/>
    <property type="evidence" value="ECO:0007669"/>
    <property type="project" value="UniProtKB-KW"/>
</dbReference>
<organism evidence="2 3">
    <name type="scientific">Mojavia pulchra JT2-VF2</name>
    <dbReference type="NCBI Taxonomy" id="287848"/>
    <lineage>
        <taxon>Bacteria</taxon>
        <taxon>Bacillati</taxon>
        <taxon>Cyanobacteriota</taxon>
        <taxon>Cyanophyceae</taxon>
        <taxon>Nostocales</taxon>
        <taxon>Nostocaceae</taxon>
    </lineage>
</organism>
<keyword evidence="2" id="KW-0378">Hydrolase</keyword>
<dbReference type="Proteomes" id="UP000715781">
    <property type="component" value="Unassembled WGS sequence"/>
</dbReference>
<keyword evidence="2" id="KW-0255">Endonuclease</keyword>
<dbReference type="InterPro" id="IPR003615">
    <property type="entry name" value="HNH_nuc"/>
</dbReference>
<evidence type="ECO:0000313" key="3">
    <source>
        <dbReference type="Proteomes" id="UP000715781"/>
    </source>
</evidence>
<gene>
    <name evidence="2" type="ORF">KME32_00045</name>
</gene>
<feature type="domain" description="HNH" evidence="1">
    <location>
        <begin position="24"/>
        <end position="63"/>
    </location>
</feature>
<dbReference type="GO" id="GO:0008270">
    <property type="term" value="F:zinc ion binding"/>
    <property type="evidence" value="ECO:0007669"/>
    <property type="project" value="InterPro"/>
</dbReference>
<evidence type="ECO:0000259" key="1">
    <source>
        <dbReference type="Pfam" id="PF01844"/>
    </source>
</evidence>
<dbReference type="InterPro" id="IPR002711">
    <property type="entry name" value="HNH"/>
</dbReference>
<dbReference type="AlphaFoldDB" id="A0A951UE20"/>
<evidence type="ECO:0000313" key="2">
    <source>
        <dbReference type="EMBL" id="MBW4559546.1"/>
    </source>
</evidence>
<comment type="caution">
    <text evidence="2">The sequence shown here is derived from an EMBL/GenBank/DDBJ whole genome shotgun (WGS) entry which is preliminary data.</text>
</comment>
<keyword evidence="2" id="KW-0540">Nuclease</keyword>
<accession>A0A951UE20</accession>
<sequence length="271" mass="30861">MPESRPAIPTDIKRKILIESGHRCAVCGEGCPLERAHIIPWHKSREHKAEDLIFLCANCHERADKEEWGEKALREYKQKPWVMRRFDKEQITSESVTEIELIIKLKLSDFDERLQTLLPHAIAGLLKIAPQNVQITSIEEGSTKVSITLPIESAEKLLSAYASNDPELIKYLEPFGLLEIRYKMKQYVGTLVGESTSREFRLAVTPEAIREQDIIAVDAELVQSAKKTNLEKIRVWAKVQSIERINPLFPTEAGHELAATRTNPFDKLLSI</sequence>